<gene>
    <name evidence="1" type="ORF">K1I37_16665</name>
</gene>
<dbReference type="EMBL" id="CP080467">
    <property type="protein sequence ID" value="UNO48286.1"/>
    <property type="molecule type" value="Genomic_DNA"/>
</dbReference>
<name>T0CXH4_ALIAG</name>
<organism evidence="1 2">
    <name type="scientific">Alicyclobacillus acidoterrestris (strain ATCC 49025 / DSM 3922 / CIP 106132 / NCIMB 13137 / GD3B)</name>
    <dbReference type="NCBI Taxonomy" id="1356854"/>
    <lineage>
        <taxon>Bacteria</taxon>
        <taxon>Bacillati</taxon>
        <taxon>Bacillota</taxon>
        <taxon>Bacilli</taxon>
        <taxon>Bacillales</taxon>
        <taxon>Alicyclobacillaceae</taxon>
        <taxon>Alicyclobacillus</taxon>
    </lineage>
</organism>
<accession>A0A9E6ZJ75</accession>
<proteinExistence type="predicted"/>
<dbReference type="AlphaFoldDB" id="T0CXH4"/>
<sequence>MTTHKHWEVDSICPKCEKVNKVVVPEGELVVLVQCMHCEHGYQYTHVVRDHTEVED</sequence>
<dbReference type="RefSeq" id="WP_021298314.1">
    <property type="nucleotide sequence ID" value="NZ_AURB01000183.1"/>
</dbReference>
<keyword evidence="2" id="KW-1185">Reference proteome</keyword>
<accession>T0CXH4</accession>
<dbReference type="KEGG" id="aaco:K1I37_16665"/>
<evidence type="ECO:0000313" key="2">
    <source>
        <dbReference type="Proteomes" id="UP000829401"/>
    </source>
</evidence>
<dbReference type="Proteomes" id="UP000829401">
    <property type="component" value="Chromosome"/>
</dbReference>
<evidence type="ECO:0000313" key="1">
    <source>
        <dbReference type="EMBL" id="UNO48286.1"/>
    </source>
</evidence>
<protein>
    <submittedName>
        <fullName evidence="1">Uncharacterized protein</fullName>
    </submittedName>
</protein>
<reference evidence="2" key="1">
    <citation type="journal article" date="2022" name="G3 (Bethesda)">
        <title>Unveiling the complete genome sequence of Alicyclobacillus acidoterrestris DSM 3922T, a taint-producing strain.</title>
        <authorList>
            <person name="Leonardo I.C."/>
            <person name="Barreto Crespo M.T."/>
            <person name="Gaspar F.B."/>
        </authorList>
    </citation>
    <scope>NUCLEOTIDE SEQUENCE [LARGE SCALE GENOMIC DNA]</scope>
    <source>
        <strain evidence="2">DSM 3922</strain>
    </source>
</reference>